<dbReference type="AlphaFoldDB" id="A0A5C7H3E8"/>
<evidence type="ECO:0008006" key="5">
    <source>
        <dbReference type="Google" id="ProtNLM"/>
    </source>
</evidence>
<dbReference type="PANTHER" id="PTHR10775:SF185">
    <property type="entry name" value="OS08G0208400 PROTEIN"/>
    <property type="match status" value="1"/>
</dbReference>
<feature type="coiled-coil region" evidence="1">
    <location>
        <begin position="450"/>
        <end position="487"/>
    </location>
</feature>
<keyword evidence="4" id="KW-1185">Reference proteome</keyword>
<accession>A0A5C7H3E8</accession>
<feature type="compositionally biased region" description="Polar residues" evidence="2">
    <location>
        <begin position="11"/>
        <end position="21"/>
    </location>
</feature>
<protein>
    <recommendedName>
        <fullName evidence="5">Transposase-associated domain-containing protein</fullName>
    </recommendedName>
</protein>
<dbReference type="Proteomes" id="UP000323000">
    <property type="component" value="Chromosome 11"/>
</dbReference>
<name>A0A5C7H3E8_9ROSI</name>
<dbReference type="Pfam" id="PF02992">
    <property type="entry name" value="Transposase_21"/>
    <property type="match status" value="1"/>
</dbReference>
<dbReference type="OrthoDB" id="1932595at2759"/>
<sequence>MYSRRKEIQQEVESQSLFQQSQEKEPNHQVQGHEVDKDTDTELDKGEKGRNDDQISYPIASESEPIAVRKWYRQCRDRPLYPISPMDMNVDVGVGESTNERNDSNNDFSDVEGDKFDDLFSAATQELYAGCTKFSILSFIVKLIHIKVLNHWSKKSFGMLLQFFKDVLPEGLNIPMSHYNAKKMLRDLGLGSESIHACKHDCALFWKEHARADKCPVCNESRYEIDDGKGKNIPHKILRYFPLKSRLQRLFMSRYTSTDMRWHKEKQAEQEGVLRHPADSNSWKQFDTQYPQFAQDPRNVQLGLSTDDFNPFGTMSNAYSLWPVILVPYNLPHWKCMKTPFLMMSLLIPGPQAPGKDIDEFEEGNVPGKIALFKRLHWSEAKGWVKLEAKAFYEAMMNYLENEDSEIGSEPISKAEICINVLGNKSGYLKGLGITMPQKTSSSNFYSPKDVELKEKVEHQERLIQELQAQNTRMETQNAKIMELMSKFTHSDVGLVNMNDDSP</sequence>
<dbReference type="InterPro" id="IPR004242">
    <property type="entry name" value="Transposase_21"/>
</dbReference>
<dbReference type="PANTHER" id="PTHR10775">
    <property type="entry name" value="OS08G0208400 PROTEIN"/>
    <property type="match status" value="1"/>
</dbReference>
<evidence type="ECO:0000256" key="2">
    <source>
        <dbReference type="SAM" id="MobiDB-lite"/>
    </source>
</evidence>
<reference evidence="4" key="1">
    <citation type="journal article" date="2019" name="Gigascience">
        <title>De novo genome assembly of the endangered Acer yangbiense, a plant species with extremely small populations endemic to Yunnan Province, China.</title>
        <authorList>
            <person name="Yang J."/>
            <person name="Wariss H.M."/>
            <person name="Tao L."/>
            <person name="Zhang R."/>
            <person name="Yun Q."/>
            <person name="Hollingsworth P."/>
            <person name="Dao Z."/>
            <person name="Luo G."/>
            <person name="Guo H."/>
            <person name="Ma Y."/>
            <person name="Sun W."/>
        </authorList>
    </citation>
    <scope>NUCLEOTIDE SEQUENCE [LARGE SCALE GENOMIC DNA]</scope>
    <source>
        <strain evidence="4">cv. Malutang</strain>
    </source>
</reference>
<evidence type="ECO:0000256" key="1">
    <source>
        <dbReference type="SAM" id="Coils"/>
    </source>
</evidence>
<evidence type="ECO:0000313" key="3">
    <source>
        <dbReference type="EMBL" id="TXG51417.1"/>
    </source>
</evidence>
<feature type="region of interest" description="Disordered" evidence="2">
    <location>
        <begin position="1"/>
        <end position="59"/>
    </location>
</feature>
<dbReference type="EMBL" id="VAHF01000011">
    <property type="protein sequence ID" value="TXG51417.1"/>
    <property type="molecule type" value="Genomic_DNA"/>
</dbReference>
<comment type="caution">
    <text evidence="3">The sequence shown here is derived from an EMBL/GenBank/DDBJ whole genome shotgun (WGS) entry which is preliminary data.</text>
</comment>
<feature type="compositionally biased region" description="Basic and acidic residues" evidence="2">
    <location>
        <begin position="22"/>
        <end position="53"/>
    </location>
</feature>
<evidence type="ECO:0000313" key="4">
    <source>
        <dbReference type="Proteomes" id="UP000323000"/>
    </source>
</evidence>
<gene>
    <name evidence="3" type="ORF">EZV62_023941</name>
</gene>
<organism evidence="3 4">
    <name type="scientific">Acer yangbiense</name>
    <dbReference type="NCBI Taxonomy" id="1000413"/>
    <lineage>
        <taxon>Eukaryota</taxon>
        <taxon>Viridiplantae</taxon>
        <taxon>Streptophyta</taxon>
        <taxon>Embryophyta</taxon>
        <taxon>Tracheophyta</taxon>
        <taxon>Spermatophyta</taxon>
        <taxon>Magnoliopsida</taxon>
        <taxon>eudicotyledons</taxon>
        <taxon>Gunneridae</taxon>
        <taxon>Pentapetalae</taxon>
        <taxon>rosids</taxon>
        <taxon>malvids</taxon>
        <taxon>Sapindales</taxon>
        <taxon>Sapindaceae</taxon>
        <taxon>Hippocastanoideae</taxon>
        <taxon>Acereae</taxon>
        <taxon>Acer</taxon>
    </lineage>
</organism>
<proteinExistence type="predicted"/>
<keyword evidence="1" id="KW-0175">Coiled coil</keyword>